<gene>
    <name evidence="3" type="ORF">O3P69_017635</name>
</gene>
<evidence type="ECO:0000256" key="1">
    <source>
        <dbReference type="SAM" id="MobiDB-lite"/>
    </source>
</evidence>
<evidence type="ECO:0000313" key="4">
    <source>
        <dbReference type="Proteomes" id="UP001487740"/>
    </source>
</evidence>
<feature type="compositionally biased region" description="Basic and acidic residues" evidence="1">
    <location>
        <begin position="712"/>
        <end position="721"/>
    </location>
</feature>
<sequence length="1090" mass="125088">MSLKRSKFNRDRVNSLLEVGRRVVLCHIFACGTPTKSEATPLDQYLAHLPPNSTANYPRVSSKEKKFNPTELEKIHNDTACTTFDTSLFWKVIKLACEGVADYNDTNAWKNPSTKMEYYVTAIKDERNNSVHGPREITTNEFLDTSVRLRKLFHDALGAAKLRYGRPDAELTSKIQEVNKEFDEVMLEVLGEKDLLAYYGPQLKQDLIRVTNEALKEHFLNSLNIDPMSFLSNTKLHLHVQKVFTEIKVTRGRARGEGKDLRYEKLVETARLGPRPTQPQVLLVEGIAGSGKTTLITLVTGEWLKDAKDRTIAGLGYYDVLLRVQCRERKITSLNCLLENDVRDAFLKFRRLVLPLIKNCKILMLIDGLDEVNEDSEKLVDDILTQMKTVNGCTVLFTSRPEGITKFIGRIPQEYQVSYIYLIGIPKSCRTLFVRRYHEEIKYQIGDTQDTEKLVEKVHQVLEKEHFRLPLNMVFLTWVYIHDPSAITSSTTQTQLYYSTYQLCQQKLLDRLARHSATRSSDRRILETCLKEPLKTLQHESIWALWHSQLIFEAEAEKRITVSCTNQGIPHEELLSAFLTLKAKRTHLGIIVEQYSAPHKGLQDFYAAMHIVTHHKLTSSSATVRGVLEEVFGTLDKKLNLLTNVLYHVVGLLHLLSDIVLQKIIEEVVDMLYECGMKTREQWLDLVEDCRNNIDLIRLVAPYFATCRSEIDPDETKKEIEKEEEEEQEEEEETEEEQEDLEEEEEEEEDEDEDEEEEEEEEEEEQNIEKSEEERKAKQRKDEREMGKGSEEKEVEKGKTANIEKEERKDKITEDKDGDSDDIILTFRKEISPVRIEDTNIKILILLLPHLPPCEVHIDYDNDPGTSTDELIPVMSRHVCTSLSLQHHFRNLDPTTTSDLFLQQILPRSRLEEFIGNLTEKGITLLPSSLENVHLAVTDDDHAARALKALRSRYRQLPSLRELNIHMPVAKVMPSSLAPVLPTRKKKKVQINLLLSGVNDQLIEEAWLVAKALQCPDGYYSIRFPQASASDMGWSKLLKGLAAAGVRVSAAVEVTDDQRGEENDVHLMTLAKDKLGCDFERNSDDTMFLM</sequence>
<dbReference type="PANTHER" id="PTHR46844">
    <property type="entry name" value="SLR5058 PROTEIN"/>
    <property type="match status" value="1"/>
</dbReference>
<proteinExistence type="predicted"/>
<reference evidence="3 4" key="1">
    <citation type="submission" date="2023-03" db="EMBL/GenBank/DDBJ databases">
        <title>High-quality genome of Scylla paramamosain provides insights in environmental adaptation.</title>
        <authorList>
            <person name="Zhang L."/>
        </authorList>
    </citation>
    <scope>NUCLEOTIDE SEQUENCE [LARGE SCALE GENOMIC DNA]</scope>
    <source>
        <strain evidence="3">LZ_2023a</strain>
        <tissue evidence="3">Muscle</tissue>
    </source>
</reference>
<accession>A0AAW0U1B7</accession>
<dbReference type="InterPro" id="IPR027417">
    <property type="entry name" value="P-loop_NTPase"/>
</dbReference>
<protein>
    <recommendedName>
        <fullName evidence="2">NACHT domain-containing protein</fullName>
    </recommendedName>
</protein>
<dbReference type="InterPro" id="IPR007111">
    <property type="entry name" value="NACHT_NTPase"/>
</dbReference>
<keyword evidence="4" id="KW-1185">Reference proteome</keyword>
<dbReference type="AlphaFoldDB" id="A0AAW0U1B7"/>
<dbReference type="Gene3D" id="3.40.50.300">
    <property type="entry name" value="P-loop containing nucleotide triphosphate hydrolases"/>
    <property type="match status" value="1"/>
</dbReference>
<organism evidence="3 4">
    <name type="scientific">Scylla paramamosain</name>
    <name type="common">Mud crab</name>
    <dbReference type="NCBI Taxonomy" id="85552"/>
    <lineage>
        <taxon>Eukaryota</taxon>
        <taxon>Metazoa</taxon>
        <taxon>Ecdysozoa</taxon>
        <taxon>Arthropoda</taxon>
        <taxon>Crustacea</taxon>
        <taxon>Multicrustacea</taxon>
        <taxon>Malacostraca</taxon>
        <taxon>Eumalacostraca</taxon>
        <taxon>Eucarida</taxon>
        <taxon>Decapoda</taxon>
        <taxon>Pleocyemata</taxon>
        <taxon>Brachyura</taxon>
        <taxon>Eubrachyura</taxon>
        <taxon>Portunoidea</taxon>
        <taxon>Portunidae</taxon>
        <taxon>Portuninae</taxon>
        <taxon>Scylla</taxon>
    </lineage>
</organism>
<feature type="compositionally biased region" description="Acidic residues" evidence="1">
    <location>
        <begin position="722"/>
        <end position="766"/>
    </location>
</feature>
<dbReference type="Proteomes" id="UP001487740">
    <property type="component" value="Unassembled WGS sequence"/>
</dbReference>
<dbReference type="SUPFAM" id="SSF48371">
    <property type="entry name" value="ARM repeat"/>
    <property type="match status" value="1"/>
</dbReference>
<feature type="compositionally biased region" description="Basic and acidic residues" evidence="1">
    <location>
        <begin position="767"/>
        <end position="815"/>
    </location>
</feature>
<evidence type="ECO:0000259" key="2">
    <source>
        <dbReference type="PROSITE" id="PS50837"/>
    </source>
</evidence>
<dbReference type="InterPro" id="IPR016024">
    <property type="entry name" value="ARM-type_fold"/>
</dbReference>
<feature type="domain" description="NACHT" evidence="2">
    <location>
        <begin position="280"/>
        <end position="401"/>
    </location>
</feature>
<dbReference type="PANTHER" id="PTHR46844:SF1">
    <property type="entry name" value="SLR5058 PROTEIN"/>
    <property type="match status" value="1"/>
</dbReference>
<feature type="region of interest" description="Disordered" evidence="1">
    <location>
        <begin position="712"/>
        <end position="819"/>
    </location>
</feature>
<dbReference type="PROSITE" id="PS50837">
    <property type="entry name" value="NACHT"/>
    <property type="match status" value="1"/>
</dbReference>
<dbReference type="EMBL" id="JARAKH010000023">
    <property type="protein sequence ID" value="KAK8392162.1"/>
    <property type="molecule type" value="Genomic_DNA"/>
</dbReference>
<dbReference type="Pfam" id="PF05729">
    <property type="entry name" value="NACHT"/>
    <property type="match status" value="1"/>
</dbReference>
<comment type="caution">
    <text evidence="3">The sequence shown here is derived from an EMBL/GenBank/DDBJ whole genome shotgun (WGS) entry which is preliminary data.</text>
</comment>
<evidence type="ECO:0000313" key="3">
    <source>
        <dbReference type="EMBL" id="KAK8392162.1"/>
    </source>
</evidence>
<dbReference type="SUPFAM" id="SSF52540">
    <property type="entry name" value="P-loop containing nucleoside triphosphate hydrolases"/>
    <property type="match status" value="1"/>
</dbReference>
<name>A0AAW0U1B7_SCYPA</name>